<dbReference type="Proteomes" id="UP000215914">
    <property type="component" value="Chromosome 3"/>
</dbReference>
<keyword evidence="3" id="KW-1185">Reference proteome</keyword>
<dbReference type="InParanoid" id="A0A251V458"/>
<reference evidence="2" key="2">
    <citation type="submission" date="2017-02" db="EMBL/GenBank/DDBJ databases">
        <title>Sunflower complete genome.</title>
        <authorList>
            <person name="Langlade N."/>
            <person name="Munos S."/>
        </authorList>
    </citation>
    <scope>NUCLEOTIDE SEQUENCE [LARGE SCALE GENOMIC DNA]</scope>
    <source>
        <tissue evidence="2">Leaves</tissue>
    </source>
</reference>
<organism evidence="2 3">
    <name type="scientific">Helianthus annuus</name>
    <name type="common">Common sunflower</name>
    <dbReference type="NCBI Taxonomy" id="4232"/>
    <lineage>
        <taxon>Eukaryota</taxon>
        <taxon>Viridiplantae</taxon>
        <taxon>Streptophyta</taxon>
        <taxon>Embryophyta</taxon>
        <taxon>Tracheophyta</taxon>
        <taxon>Spermatophyta</taxon>
        <taxon>Magnoliopsida</taxon>
        <taxon>eudicotyledons</taxon>
        <taxon>Gunneridae</taxon>
        <taxon>Pentapetalae</taxon>
        <taxon>asterids</taxon>
        <taxon>campanulids</taxon>
        <taxon>Asterales</taxon>
        <taxon>Asteraceae</taxon>
        <taxon>Asteroideae</taxon>
        <taxon>Heliantheae alliance</taxon>
        <taxon>Heliantheae</taxon>
        <taxon>Helianthus</taxon>
    </lineage>
</organism>
<dbReference type="EMBL" id="MNCJ02000318">
    <property type="protein sequence ID" value="KAF5812639.1"/>
    <property type="molecule type" value="Genomic_DNA"/>
</dbReference>
<evidence type="ECO:0000313" key="1">
    <source>
        <dbReference type="EMBL" id="KAF5812639.1"/>
    </source>
</evidence>
<reference evidence="1" key="3">
    <citation type="submission" date="2020-06" db="EMBL/GenBank/DDBJ databases">
        <title>Helianthus annuus Genome sequencing and assembly Release 2.</title>
        <authorList>
            <person name="Gouzy J."/>
            <person name="Langlade N."/>
            <person name="Munos S."/>
        </authorList>
    </citation>
    <scope>NUCLEOTIDE SEQUENCE</scope>
    <source>
        <tissue evidence="1">Leaves</tissue>
    </source>
</reference>
<dbReference type="EMBL" id="CM007892">
    <property type="protein sequence ID" value="OTG30194.1"/>
    <property type="molecule type" value="Genomic_DNA"/>
</dbReference>
<dbReference type="AlphaFoldDB" id="A0A251V458"/>
<name>A0A251V458_HELAN</name>
<sequence length="73" mass="8500">MVYVSFLSDVTCLTTWGIIYTEGIVRIFYDAWFYSAKQPLRFLGTCHAGTYAMETEIWFSLQTIGIPHFCQFI</sequence>
<evidence type="ECO:0000313" key="2">
    <source>
        <dbReference type="EMBL" id="OTG30194.1"/>
    </source>
</evidence>
<gene>
    <name evidence="2" type="ORF">HannXRQ_Chr03g0061781</name>
    <name evidence="1" type="ORF">HanXRQr2_Chr03g0088721</name>
</gene>
<accession>A0A251V458</accession>
<dbReference type="Gramene" id="mRNA:HanXRQr2_Chr03g0088721">
    <property type="protein sequence ID" value="mRNA:HanXRQr2_Chr03g0088721"/>
    <property type="gene ID" value="HanXRQr2_Chr03g0088721"/>
</dbReference>
<proteinExistence type="predicted"/>
<reference evidence="1 3" key="1">
    <citation type="journal article" date="2017" name="Nature">
        <title>The sunflower genome provides insights into oil metabolism, flowering and Asterid evolution.</title>
        <authorList>
            <person name="Badouin H."/>
            <person name="Gouzy J."/>
            <person name="Grassa C.J."/>
            <person name="Murat F."/>
            <person name="Staton S.E."/>
            <person name="Cottret L."/>
            <person name="Lelandais-Briere C."/>
            <person name="Owens G.L."/>
            <person name="Carrere S."/>
            <person name="Mayjonade B."/>
            <person name="Legrand L."/>
            <person name="Gill N."/>
            <person name="Kane N.C."/>
            <person name="Bowers J.E."/>
            <person name="Hubner S."/>
            <person name="Bellec A."/>
            <person name="Berard A."/>
            <person name="Berges H."/>
            <person name="Blanchet N."/>
            <person name="Boniface M.C."/>
            <person name="Brunel D."/>
            <person name="Catrice O."/>
            <person name="Chaidir N."/>
            <person name="Claudel C."/>
            <person name="Donnadieu C."/>
            <person name="Faraut T."/>
            <person name="Fievet G."/>
            <person name="Helmstetter N."/>
            <person name="King M."/>
            <person name="Knapp S.J."/>
            <person name="Lai Z."/>
            <person name="Le Paslier M.C."/>
            <person name="Lippi Y."/>
            <person name="Lorenzon L."/>
            <person name="Mandel J.R."/>
            <person name="Marage G."/>
            <person name="Marchand G."/>
            <person name="Marquand E."/>
            <person name="Bret-Mestries E."/>
            <person name="Morien E."/>
            <person name="Nambeesan S."/>
            <person name="Nguyen T."/>
            <person name="Pegot-Espagnet P."/>
            <person name="Pouilly N."/>
            <person name="Raftis F."/>
            <person name="Sallet E."/>
            <person name="Schiex T."/>
            <person name="Thomas J."/>
            <person name="Vandecasteele C."/>
            <person name="Vares D."/>
            <person name="Vear F."/>
            <person name="Vautrin S."/>
            <person name="Crespi M."/>
            <person name="Mangin B."/>
            <person name="Burke J.M."/>
            <person name="Salse J."/>
            <person name="Munos S."/>
            <person name="Vincourt P."/>
            <person name="Rieseberg L.H."/>
            <person name="Langlade N.B."/>
        </authorList>
    </citation>
    <scope>NUCLEOTIDE SEQUENCE [LARGE SCALE GENOMIC DNA]</scope>
    <source>
        <strain evidence="3">cv. SF193</strain>
        <tissue evidence="1">Leaves</tissue>
    </source>
</reference>
<protein>
    <submittedName>
        <fullName evidence="2">Uncharacterized protein</fullName>
    </submittedName>
</protein>
<evidence type="ECO:0000313" key="3">
    <source>
        <dbReference type="Proteomes" id="UP000215914"/>
    </source>
</evidence>